<dbReference type="Proteomes" id="UP000322927">
    <property type="component" value="Chromosome"/>
</dbReference>
<dbReference type="OrthoDB" id="9954348at2"/>
<evidence type="ECO:0000313" key="3">
    <source>
        <dbReference type="Proteomes" id="UP000322927"/>
    </source>
</evidence>
<evidence type="ECO:0000256" key="1">
    <source>
        <dbReference type="SAM" id="MobiDB-lite"/>
    </source>
</evidence>
<evidence type="ECO:0000313" key="2">
    <source>
        <dbReference type="EMBL" id="QES33285.1"/>
    </source>
</evidence>
<gene>
    <name evidence="2" type="ORF">DEJ48_07650</name>
</gene>
<feature type="compositionally biased region" description="Basic and acidic residues" evidence="1">
    <location>
        <begin position="64"/>
        <end position="78"/>
    </location>
</feature>
<dbReference type="AlphaFoldDB" id="A0A5P2BS19"/>
<name>A0A5P2BS19_STRVZ</name>
<protein>
    <submittedName>
        <fullName evidence="2">Uncharacterized protein</fullName>
    </submittedName>
</protein>
<feature type="region of interest" description="Disordered" evidence="1">
    <location>
        <begin position="28"/>
        <end position="78"/>
    </location>
</feature>
<proteinExistence type="predicted"/>
<reference evidence="2 3" key="1">
    <citation type="submission" date="2018-05" db="EMBL/GenBank/DDBJ databases">
        <title>Streptomyces venezuelae.</title>
        <authorList>
            <person name="Kim W."/>
            <person name="Lee N."/>
            <person name="Cho B.-K."/>
        </authorList>
    </citation>
    <scope>NUCLEOTIDE SEQUENCE [LARGE SCALE GENOMIC DNA]</scope>
    <source>
        <strain evidence="2 3">ATCC 14584</strain>
    </source>
</reference>
<accession>A0A5P2BS19</accession>
<organism evidence="2 3">
    <name type="scientific">Streptomyces venezuelae</name>
    <dbReference type="NCBI Taxonomy" id="54571"/>
    <lineage>
        <taxon>Bacteria</taxon>
        <taxon>Bacillati</taxon>
        <taxon>Actinomycetota</taxon>
        <taxon>Actinomycetes</taxon>
        <taxon>Kitasatosporales</taxon>
        <taxon>Streptomycetaceae</taxon>
        <taxon>Streptomyces</taxon>
    </lineage>
</organism>
<sequence>MLVVALLLLPVMGLLLIGMDRIESRLEAGAPPPTGRHRRHLRLIPGHGGRTRPAGASGQHRGGRRETVAGVRREDEAA</sequence>
<dbReference type="EMBL" id="CP029192">
    <property type="protein sequence ID" value="QES33285.1"/>
    <property type="molecule type" value="Genomic_DNA"/>
</dbReference>
<dbReference type="RefSeq" id="WP_150215440.1">
    <property type="nucleotide sequence ID" value="NZ_JBFAEP010000029.1"/>
</dbReference>